<dbReference type="InterPro" id="IPR023772">
    <property type="entry name" value="DNA-bd_HTH_TetR-type_CS"/>
</dbReference>
<dbReference type="Pfam" id="PF00440">
    <property type="entry name" value="TetR_N"/>
    <property type="match status" value="1"/>
</dbReference>
<name>A0ABW4LI59_9MICO</name>
<keyword evidence="2 4" id="KW-0238">DNA-binding</keyword>
<dbReference type="Gene3D" id="1.10.357.10">
    <property type="entry name" value="Tetracycline Repressor, domain 2"/>
    <property type="match status" value="1"/>
</dbReference>
<evidence type="ECO:0000313" key="7">
    <source>
        <dbReference type="EMBL" id="MFD1722869.1"/>
    </source>
</evidence>
<feature type="domain" description="HTH tetR-type" evidence="6">
    <location>
        <begin position="34"/>
        <end position="94"/>
    </location>
</feature>
<evidence type="ECO:0000256" key="2">
    <source>
        <dbReference type="ARBA" id="ARBA00023125"/>
    </source>
</evidence>
<dbReference type="Gene3D" id="1.10.10.60">
    <property type="entry name" value="Homeodomain-like"/>
    <property type="match status" value="1"/>
</dbReference>
<comment type="caution">
    <text evidence="7">The sequence shown here is derived from an EMBL/GenBank/DDBJ whole genome shotgun (WGS) entry which is preliminary data.</text>
</comment>
<dbReference type="InterPro" id="IPR001647">
    <property type="entry name" value="HTH_TetR"/>
</dbReference>
<dbReference type="InterPro" id="IPR050109">
    <property type="entry name" value="HTH-type_TetR-like_transc_reg"/>
</dbReference>
<accession>A0ABW4LI59</accession>
<evidence type="ECO:0000256" key="4">
    <source>
        <dbReference type="PROSITE-ProRule" id="PRU00335"/>
    </source>
</evidence>
<dbReference type="PRINTS" id="PR00455">
    <property type="entry name" value="HTHTETR"/>
</dbReference>
<evidence type="ECO:0000259" key="6">
    <source>
        <dbReference type="PROSITE" id="PS50977"/>
    </source>
</evidence>
<feature type="region of interest" description="Disordered" evidence="5">
    <location>
        <begin position="1"/>
        <end position="38"/>
    </location>
</feature>
<dbReference type="SUPFAM" id="SSF48498">
    <property type="entry name" value="Tetracyclin repressor-like, C-terminal domain"/>
    <property type="match status" value="1"/>
</dbReference>
<dbReference type="PANTHER" id="PTHR30055:SF148">
    <property type="entry name" value="TETR-FAMILY TRANSCRIPTIONAL REGULATOR"/>
    <property type="match status" value="1"/>
</dbReference>
<dbReference type="SUPFAM" id="SSF46689">
    <property type="entry name" value="Homeodomain-like"/>
    <property type="match status" value="1"/>
</dbReference>
<evidence type="ECO:0000256" key="1">
    <source>
        <dbReference type="ARBA" id="ARBA00023015"/>
    </source>
</evidence>
<dbReference type="PANTHER" id="PTHR30055">
    <property type="entry name" value="HTH-TYPE TRANSCRIPTIONAL REGULATOR RUTR"/>
    <property type="match status" value="1"/>
</dbReference>
<protein>
    <submittedName>
        <fullName evidence="7">TetR/AcrR family transcriptional regulator</fullName>
    </submittedName>
</protein>
<evidence type="ECO:0000313" key="8">
    <source>
        <dbReference type="Proteomes" id="UP001597347"/>
    </source>
</evidence>
<dbReference type="RefSeq" id="WP_377936351.1">
    <property type="nucleotide sequence ID" value="NZ_JBHUEA010000031.1"/>
</dbReference>
<reference evidence="8" key="1">
    <citation type="journal article" date="2019" name="Int. J. Syst. Evol. Microbiol.">
        <title>The Global Catalogue of Microorganisms (GCM) 10K type strain sequencing project: providing services to taxonomists for standard genome sequencing and annotation.</title>
        <authorList>
            <consortium name="The Broad Institute Genomics Platform"/>
            <consortium name="The Broad Institute Genome Sequencing Center for Infectious Disease"/>
            <person name="Wu L."/>
            <person name="Ma J."/>
        </authorList>
    </citation>
    <scope>NUCLEOTIDE SEQUENCE [LARGE SCALE GENOMIC DNA]</scope>
    <source>
        <strain evidence="8">CGMCC 1.12471</strain>
    </source>
</reference>
<dbReference type="PROSITE" id="PS01081">
    <property type="entry name" value="HTH_TETR_1"/>
    <property type="match status" value="1"/>
</dbReference>
<organism evidence="7 8">
    <name type="scientific">Amnibacterium endophyticum</name>
    <dbReference type="NCBI Taxonomy" id="2109337"/>
    <lineage>
        <taxon>Bacteria</taxon>
        <taxon>Bacillati</taxon>
        <taxon>Actinomycetota</taxon>
        <taxon>Actinomycetes</taxon>
        <taxon>Micrococcales</taxon>
        <taxon>Microbacteriaceae</taxon>
        <taxon>Amnibacterium</taxon>
    </lineage>
</organism>
<dbReference type="InterPro" id="IPR011075">
    <property type="entry name" value="TetR_C"/>
</dbReference>
<dbReference type="PROSITE" id="PS50977">
    <property type="entry name" value="HTH_TETR_2"/>
    <property type="match status" value="1"/>
</dbReference>
<feature type="DNA-binding region" description="H-T-H motif" evidence="4">
    <location>
        <begin position="57"/>
        <end position="76"/>
    </location>
</feature>
<dbReference type="InterPro" id="IPR036271">
    <property type="entry name" value="Tet_transcr_reg_TetR-rel_C_sf"/>
</dbReference>
<evidence type="ECO:0000256" key="5">
    <source>
        <dbReference type="SAM" id="MobiDB-lite"/>
    </source>
</evidence>
<dbReference type="Proteomes" id="UP001597347">
    <property type="component" value="Unassembled WGS sequence"/>
</dbReference>
<keyword evidence="8" id="KW-1185">Reference proteome</keyword>
<dbReference type="EMBL" id="JBHUEA010000031">
    <property type="protein sequence ID" value="MFD1722869.1"/>
    <property type="molecule type" value="Genomic_DNA"/>
</dbReference>
<dbReference type="Pfam" id="PF16859">
    <property type="entry name" value="TetR_C_11"/>
    <property type="match status" value="1"/>
</dbReference>
<sequence>MTQQALAATEGEQIDVEQNDVEHEQARPGRKRDHSRDPEILDAAIEVLAECGYDGMTVDMVATRAKAGKATVYRRWPSKAHLVIDAVACMKQAASRVEDLPDTGTLRGDLVAMIRPHSLEDSERKMQVMGGLVSMLSRDPGLADAVNEAITEPRARVNRMLIQRAIDRGEVRPGVDIDTIAHIGPSMTAYRTLVQRRPVDRDFLVGLIDGVVLPALGLPAGG</sequence>
<keyword evidence="3" id="KW-0804">Transcription</keyword>
<proteinExistence type="predicted"/>
<evidence type="ECO:0000256" key="3">
    <source>
        <dbReference type="ARBA" id="ARBA00023163"/>
    </source>
</evidence>
<dbReference type="InterPro" id="IPR009057">
    <property type="entry name" value="Homeodomain-like_sf"/>
</dbReference>
<gene>
    <name evidence="7" type="ORF">ACFSBI_15045</name>
</gene>
<keyword evidence="1" id="KW-0805">Transcription regulation</keyword>